<keyword evidence="1" id="KW-0812">Transmembrane</keyword>
<protein>
    <submittedName>
        <fullName evidence="2">Uncharacterized protein</fullName>
    </submittedName>
</protein>
<name>A4WTE5_CERS5</name>
<dbReference type="AlphaFoldDB" id="A4WTE5"/>
<accession>A4WTE5</accession>
<proteinExistence type="predicted"/>
<dbReference type="BioCyc" id="RSPH349102:G1G8M-1822-MONOMER"/>
<gene>
    <name evidence="2" type="ordered locus">Rsph17025_1766</name>
</gene>
<keyword evidence="1" id="KW-0472">Membrane</keyword>
<feature type="transmembrane region" description="Helical" evidence="1">
    <location>
        <begin position="41"/>
        <end position="61"/>
    </location>
</feature>
<keyword evidence="1" id="KW-1133">Transmembrane helix</keyword>
<dbReference type="eggNOG" id="ENOG5033AQT">
    <property type="taxonomic scope" value="Bacteria"/>
</dbReference>
<reference evidence="2" key="1">
    <citation type="submission" date="2007-04" db="EMBL/GenBank/DDBJ databases">
        <title>Complete sequence of chromosome of Rhodobacter sphaeroides ATCC 17025.</title>
        <authorList>
            <consortium name="US DOE Joint Genome Institute"/>
            <person name="Copeland A."/>
            <person name="Lucas S."/>
            <person name="Lapidus A."/>
            <person name="Barry K."/>
            <person name="Detter J.C."/>
            <person name="Glavina del Rio T."/>
            <person name="Hammon N."/>
            <person name="Israni S."/>
            <person name="Dalin E."/>
            <person name="Tice H."/>
            <person name="Pitluck S."/>
            <person name="Chertkov O."/>
            <person name="Brettin T."/>
            <person name="Bruce D."/>
            <person name="Han C."/>
            <person name="Schmutz J."/>
            <person name="Larimer F."/>
            <person name="Land M."/>
            <person name="Hauser L."/>
            <person name="Kyrpides N."/>
            <person name="Kim E."/>
            <person name="Richardson P."/>
            <person name="Mackenzie C."/>
            <person name="Choudhary M."/>
            <person name="Donohue T.J."/>
            <person name="Kaplan S."/>
        </authorList>
    </citation>
    <scope>NUCLEOTIDE SEQUENCE [LARGE SCALE GENOMIC DNA]</scope>
    <source>
        <strain evidence="2">ATCC 17025</strain>
    </source>
</reference>
<evidence type="ECO:0000256" key="1">
    <source>
        <dbReference type="SAM" id="Phobius"/>
    </source>
</evidence>
<feature type="transmembrane region" description="Helical" evidence="1">
    <location>
        <begin position="67"/>
        <end position="87"/>
    </location>
</feature>
<feature type="transmembrane region" description="Helical" evidence="1">
    <location>
        <begin position="14"/>
        <end position="34"/>
    </location>
</feature>
<dbReference type="EMBL" id="CP000661">
    <property type="protein sequence ID" value="ABP70659.1"/>
    <property type="molecule type" value="Genomic_DNA"/>
</dbReference>
<evidence type="ECO:0000313" key="2">
    <source>
        <dbReference type="EMBL" id="ABP70659.1"/>
    </source>
</evidence>
<dbReference type="KEGG" id="rsq:Rsph17025_1766"/>
<sequence precursor="true">MTPIIVLAPVAPPVFILMLALCALAFILLVGWPLAAALSRILVSAVILSALAHPAAAASLGEFLAPLAPGLLDLAGVILTLIIGVAARQWAAWTGIQIEARHREALHSAIMTAARTAVARGLTREVATEFVAAYVRASVPDALKRLSPSAETLDGLIRSKLIDAGGR</sequence>
<dbReference type="HOGENOM" id="CLU_1593283_0_0_5"/>
<organism evidence="2">
    <name type="scientific">Cereibacter sphaeroides (strain ATCC 17025 / ATH 2.4.3)</name>
    <name type="common">Rhodobacter sphaeroides</name>
    <dbReference type="NCBI Taxonomy" id="349102"/>
    <lineage>
        <taxon>Bacteria</taxon>
        <taxon>Pseudomonadati</taxon>
        <taxon>Pseudomonadota</taxon>
        <taxon>Alphaproteobacteria</taxon>
        <taxon>Rhodobacterales</taxon>
        <taxon>Paracoccaceae</taxon>
        <taxon>Cereibacter</taxon>
    </lineage>
</organism>
<dbReference type="STRING" id="349102.Rsph17025_1766"/>